<accession>A0AAV5SAY2</accession>
<dbReference type="InterPro" id="IPR029021">
    <property type="entry name" value="Prot-tyrosine_phosphatase-like"/>
</dbReference>
<evidence type="ECO:0000259" key="2">
    <source>
        <dbReference type="PROSITE" id="PS50056"/>
    </source>
</evidence>
<protein>
    <recommendedName>
        <fullName evidence="5">Tyrosine phosphatase</fullName>
    </recommendedName>
</protein>
<comment type="caution">
    <text evidence="3">The sequence shown here is derived from an EMBL/GenBank/DDBJ whole genome shotgun (WGS) entry which is preliminary data.</text>
</comment>
<dbReference type="InterPro" id="IPR000387">
    <property type="entry name" value="Tyr_Pase_dom"/>
</dbReference>
<name>A0AAV5SAY2_9BILA</name>
<dbReference type="SMART" id="SM00404">
    <property type="entry name" value="PTPc_motif"/>
    <property type="match status" value="1"/>
</dbReference>
<dbReference type="PROSITE" id="PS50055">
    <property type="entry name" value="TYR_PHOSPHATASE_PTP"/>
    <property type="match status" value="1"/>
</dbReference>
<keyword evidence="4" id="KW-1185">Reference proteome</keyword>
<sequence>CSNSNIIRFIQVFKWPETVLGDPDGSSRNAALHAVRMIKDEKGPIFVVCNNGCGRSAMFVMLHAILTKLNEKKKVSMSEMLRIVRSDR</sequence>
<feature type="domain" description="Tyrosine-protein phosphatase" evidence="1">
    <location>
        <begin position="1"/>
        <end position="88"/>
    </location>
</feature>
<reference evidence="3" key="1">
    <citation type="submission" date="2023-10" db="EMBL/GenBank/DDBJ databases">
        <title>Genome assembly of Pristionchus species.</title>
        <authorList>
            <person name="Yoshida K."/>
            <person name="Sommer R.J."/>
        </authorList>
    </citation>
    <scope>NUCLEOTIDE SEQUENCE</scope>
    <source>
        <strain evidence="3">RS0144</strain>
    </source>
</reference>
<evidence type="ECO:0008006" key="5">
    <source>
        <dbReference type="Google" id="ProtNLM"/>
    </source>
</evidence>
<dbReference type="SUPFAM" id="SSF52799">
    <property type="entry name" value="(Phosphotyrosine protein) phosphatases II"/>
    <property type="match status" value="1"/>
</dbReference>
<dbReference type="PANTHER" id="PTHR23219">
    <property type="entry name" value="TYROSINE-PROTEIN PHOSPHATASE C15H7.3-RELATED"/>
    <property type="match status" value="1"/>
</dbReference>
<feature type="non-terminal residue" evidence="3">
    <location>
        <position position="1"/>
    </location>
</feature>
<evidence type="ECO:0000313" key="3">
    <source>
        <dbReference type="EMBL" id="GMS79955.1"/>
    </source>
</evidence>
<dbReference type="PROSITE" id="PS50056">
    <property type="entry name" value="TYR_PHOSPHATASE_2"/>
    <property type="match status" value="1"/>
</dbReference>
<evidence type="ECO:0000313" key="4">
    <source>
        <dbReference type="Proteomes" id="UP001432027"/>
    </source>
</evidence>
<organism evidence="3 4">
    <name type="scientific">Pristionchus entomophagus</name>
    <dbReference type="NCBI Taxonomy" id="358040"/>
    <lineage>
        <taxon>Eukaryota</taxon>
        <taxon>Metazoa</taxon>
        <taxon>Ecdysozoa</taxon>
        <taxon>Nematoda</taxon>
        <taxon>Chromadorea</taxon>
        <taxon>Rhabditida</taxon>
        <taxon>Rhabditina</taxon>
        <taxon>Diplogasteromorpha</taxon>
        <taxon>Diplogasteroidea</taxon>
        <taxon>Neodiplogasteridae</taxon>
        <taxon>Pristionchus</taxon>
    </lineage>
</organism>
<dbReference type="Pfam" id="PF00102">
    <property type="entry name" value="Y_phosphatase"/>
    <property type="match status" value="1"/>
</dbReference>
<dbReference type="Proteomes" id="UP001432027">
    <property type="component" value="Unassembled WGS sequence"/>
</dbReference>
<feature type="domain" description="Tyrosine specific protein phosphatases" evidence="2">
    <location>
        <begin position="32"/>
        <end position="88"/>
    </location>
</feature>
<dbReference type="InterPro" id="IPR003595">
    <property type="entry name" value="Tyr_Pase_cat"/>
</dbReference>
<gene>
    <name evidence="3" type="ORF">PENTCL1PPCAC_2131</name>
</gene>
<dbReference type="InterPro" id="IPR000242">
    <property type="entry name" value="PTP_cat"/>
</dbReference>
<dbReference type="AlphaFoldDB" id="A0AAV5SAY2"/>
<dbReference type="Gene3D" id="3.90.190.10">
    <property type="entry name" value="Protein tyrosine phosphatase superfamily"/>
    <property type="match status" value="1"/>
</dbReference>
<dbReference type="GO" id="GO:0004725">
    <property type="term" value="F:protein tyrosine phosphatase activity"/>
    <property type="evidence" value="ECO:0007669"/>
    <property type="project" value="InterPro"/>
</dbReference>
<dbReference type="EMBL" id="BTSX01000001">
    <property type="protein sequence ID" value="GMS79955.1"/>
    <property type="molecule type" value="Genomic_DNA"/>
</dbReference>
<proteinExistence type="predicted"/>
<dbReference type="PANTHER" id="PTHR23219:SF13">
    <property type="entry name" value="TYROSINE-PROTEIN PHOSPHATASE DOMAIN-CONTAINING PROTEIN"/>
    <property type="match status" value="1"/>
</dbReference>
<evidence type="ECO:0000259" key="1">
    <source>
        <dbReference type="PROSITE" id="PS50055"/>
    </source>
</evidence>